<reference evidence="2 3" key="1">
    <citation type="submission" date="2017-09" db="EMBL/GenBank/DDBJ databases">
        <title>Bacterial strain isolated from the female urinary microbiota.</title>
        <authorList>
            <person name="Thomas-White K."/>
            <person name="Kumar N."/>
            <person name="Forster S."/>
            <person name="Putonti C."/>
            <person name="Lawley T."/>
            <person name="Wolfe A.J."/>
        </authorList>
    </citation>
    <scope>NUCLEOTIDE SEQUENCE [LARGE SCALE GENOMIC DNA]</scope>
    <source>
        <strain evidence="2 3">UMB0792</strain>
    </source>
</reference>
<organism evidence="2 3">
    <name type="scientific">Corynebacterium tuscaniense</name>
    <dbReference type="NCBI Taxonomy" id="302449"/>
    <lineage>
        <taxon>Bacteria</taxon>
        <taxon>Bacillati</taxon>
        <taxon>Actinomycetota</taxon>
        <taxon>Actinomycetes</taxon>
        <taxon>Mycobacteriales</taxon>
        <taxon>Corynebacteriaceae</taxon>
        <taxon>Corynebacterium</taxon>
    </lineage>
</organism>
<gene>
    <name evidence="2" type="ORF">CJ203_07845</name>
</gene>
<dbReference type="InterPro" id="IPR035931">
    <property type="entry name" value="YlxR-like_sf"/>
</dbReference>
<evidence type="ECO:0000313" key="3">
    <source>
        <dbReference type="Proteomes" id="UP000235836"/>
    </source>
</evidence>
<dbReference type="InterPro" id="IPR037465">
    <property type="entry name" value="YlxR"/>
</dbReference>
<dbReference type="SUPFAM" id="SSF64376">
    <property type="entry name" value="YlxR-like"/>
    <property type="match status" value="1"/>
</dbReference>
<name>A0A2N6T3Y4_9CORY</name>
<dbReference type="PANTHER" id="PTHR34215">
    <property type="entry name" value="BLL0784 PROTEIN"/>
    <property type="match status" value="1"/>
</dbReference>
<evidence type="ECO:0000259" key="1">
    <source>
        <dbReference type="Pfam" id="PF04296"/>
    </source>
</evidence>
<comment type="caution">
    <text evidence="2">The sequence shown here is derived from an EMBL/GenBank/DDBJ whole genome shotgun (WGS) entry which is preliminary data.</text>
</comment>
<dbReference type="AlphaFoldDB" id="A0A2N6T3Y4"/>
<evidence type="ECO:0000313" key="2">
    <source>
        <dbReference type="EMBL" id="PMC64014.1"/>
    </source>
</evidence>
<dbReference type="Gene3D" id="3.30.1230.10">
    <property type="entry name" value="YlxR-like"/>
    <property type="match status" value="1"/>
</dbReference>
<proteinExistence type="predicted"/>
<sequence length="103" mass="11431">MSKKHEPVRMCIATRRLQPATKLLRVVVDPADPTRIIPDPKRIMPGRGAWITPTLVACEQAESRRAFGRALRVSAKVDTSHVRKYIAVVETTMPAGKAVSEKD</sequence>
<protein>
    <submittedName>
        <fullName evidence="2">DUF448 domain-containing protein</fullName>
    </submittedName>
</protein>
<feature type="domain" description="YlxR" evidence="1">
    <location>
        <begin position="9"/>
        <end position="80"/>
    </location>
</feature>
<keyword evidence="3" id="KW-1185">Reference proteome</keyword>
<accession>A0A2N6T3Y4</accession>
<dbReference type="InterPro" id="IPR007393">
    <property type="entry name" value="YlxR_dom"/>
</dbReference>
<dbReference type="PANTHER" id="PTHR34215:SF1">
    <property type="entry name" value="YLXR DOMAIN-CONTAINING PROTEIN"/>
    <property type="match status" value="1"/>
</dbReference>
<dbReference type="EMBL" id="PNHG01000011">
    <property type="protein sequence ID" value="PMC64014.1"/>
    <property type="molecule type" value="Genomic_DNA"/>
</dbReference>
<dbReference type="RefSeq" id="WP_034661515.1">
    <property type="nucleotide sequence ID" value="NZ_JBHRZL010000039.1"/>
</dbReference>
<dbReference type="Proteomes" id="UP000235836">
    <property type="component" value="Unassembled WGS sequence"/>
</dbReference>
<dbReference type="Pfam" id="PF04296">
    <property type="entry name" value="YlxR"/>
    <property type="match status" value="1"/>
</dbReference>